<keyword evidence="3" id="KW-1185">Reference proteome</keyword>
<feature type="region of interest" description="Disordered" evidence="1">
    <location>
        <begin position="210"/>
        <end position="760"/>
    </location>
</feature>
<feature type="compositionally biased region" description="Basic and acidic residues" evidence="1">
    <location>
        <begin position="294"/>
        <end position="308"/>
    </location>
</feature>
<feature type="compositionally biased region" description="Basic and acidic residues" evidence="1">
    <location>
        <begin position="719"/>
        <end position="739"/>
    </location>
</feature>
<feature type="compositionally biased region" description="Basic and acidic residues" evidence="1">
    <location>
        <begin position="696"/>
        <end position="711"/>
    </location>
</feature>
<feature type="compositionally biased region" description="Basic and acidic residues" evidence="1">
    <location>
        <begin position="428"/>
        <end position="453"/>
    </location>
</feature>
<evidence type="ECO:0000313" key="2">
    <source>
        <dbReference type="EMBL" id="PFH31856.1"/>
    </source>
</evidence>
<proteinExistence type="predicted"/>
<feature type="compositionally biased region" description="Basic and acidic residues" evidence="1">
    <location>
        <begin position="746"/>
        <end position="760"/>
    </location>
</feature>
<feature type="compositionally biased region" description="Basic and acidic residues" evidence="1">
    <location>
        <begin position="214"/>
        <end position="232"/>
    </location>
</feature>
<organism evidence="2 3">
    <name type="scientific">Besnoitia besnoiti</name>
    <name type="common">Apicomplexan protozoan</name>
    <dbReference type="NCBI Taxonomy" id="94643"/>
    <lineage>
        <taxon>Eukaryota</taxon>
        <taxon>Sar</taxon>
        <taxon>Alveolata</taxon>
        <taxon>Apicomplexa</taxon>
        <taxon>Conoidasida</taxon>
        <taxon>Coccidia</taxon>
        <taxon>Eucoccidiorida</taxon>
        <taxon>Eimeriorina</taxon>
        <taxon>Sarcocystidae</taxon>
        <taxon>Besnoitia</taxon>
    </lineage>
</organism>
<dbReference type="GeneID" id="40307408"/>
<feature type="compositionally biased region" description="Basic and acidic residues" evidence="1">
    <location>
        <begin position="587"/>
        <end position="604"/>
    </location>
</feature>
<gene>
    <name evidence="2" type="ORF">BESB_023480</name>
</gene>
<dbReference type="KEGG" id="bbes:BESB_023480"/>
<evidence type="ECO:0000256" key="1">
    <source>
        <dbReference type="SAM" id="MobiDB-lite"/>
    </source>
</evidence>
<feature type="compositionally biased region" description="Basic and acidic residues" evidence="1">
    <location>
        <begin position="73"/>
        <end position="87"/>
    </location>
</feature>
<reference evidence="2 3" key="1">
    <citation type="submission" date="2017-09" db="EMBL/GenBank/DDBJ databases">
        <title>Genome sequencing of Besnoitia besnoiti strain Bb-Ger1.</title>
        <authorList>
            <person name="Schares G."/>
            <person name="Venepally P."/>
            <person name="Lorenzi H.A."/>
        </authorList>
    </citation>
    <scope>NUCLEOTIDE SEQUENCE [LARGE SCALE GENOMIC DNA]</scope>
    <source>
        <strain evidence="2 3">Bb-Ger1</strain>
    </source>
</reference>
<feature type="compositionally biased region" description="Basic and acidic residues" evidence="1">
    <location>
        <begin position="557"/>
        <end position="579"/>
    </location>
</feature>
<name>A0A2A9M7I5_BESBE</name>
<feature type="compositionally biased region" description="Gly residues" evidence="1">
    <location>
        <begin position="644"/>
        <end position="654"/>
    </location>
</feature>
<sequence>MPGDAAEDAHLALMSGRGGDARHALAGVSGGGAGLLYAPPPFACGSRAFPGLAGEELERGGGGSHAGSYREASSARRGERERRERGSGGDSASPERVVMRRSPLASARYAPYYAPAMLRSWPRYDEGDETFAYNEESERRRGRGEYATAREEDVGATVYGRRGVSSSGCRASASSASCLPMVLPPPSFGGGVPLGEYAYPGGVEACRYGSPGGRRGERWARDEHGGRGEEAARAAAYLADREAEDEDRRDGRGRKPSGEGLYAGGGVWAPRQRVYGGRDERDVGDVYAAAAGDRYLRGDEDRERREAYYYESRSGRGHAGDAQAGGRRRDGAGGAGGERHRQAAGGEDVKRRHDEEEGRRRDEAGTRRKDESDRRRRRDIDEREFFMAAAAQAGGAGGGGGDRVAAGRRLYEAEEEAEFPRGHKPYRHYRDGEEDRLRAQGGGAERREDEERAAKRRAALLAEEEHSAPRAGRRGGGPLSSYGGAAEGASDAGDQESGERRRDADSCHHHHGYDAAESEESYALLARDPQAARAHRGRATLERDVHAVDAGGHGRRRHEDRDFYPGGGERIRDKERGEDAYMSQLASRERLVRRGRGGGDDGRAMDAPPPAGGYGGPEDACRAGGGVEDDAPRRRRKSRSRSPGGAGYFVGYGGYAASRSHFPAQTAQHPHSHAEGARRRGCGGDGDEEVVAGGNEARDDLSRRTEEDRYRANAAAGRRRPEYASRAPGEEDRPRREEAGAAFGGEQRHRGYRTAREEHA</sequence>
<comment type="caution">
    <text evidence="2">The sequence shown here is derived from an EMBL/GenBank/DDBJ whole genome shotgun (WGS) entry which is preliminary data.</text>
</comment>
<feature type="region of interest" description="Disordered" evidence="1">
    <location>
        <begin position="53"/>
        <end position="99"/>
    </location>
</feature>
<dbReference type="RefSeq" id="XP_029215865.1">
    <property type="nucleotide sequence ID" value="XM_029361050.1"/>
</dbReference>
<feature type="compositionally biased region" description="Basic and acidic residues" evidence="1">
    <location>
        <begin position="327"/>
        <end position="385"/>
    </location>
</feature>
<evidence type="ECO:0000313" key="3">
    <source>
        <dbReference type="Proteomes" id="UP000224006"/>
    </source>
</evidence>
<dbReference type="EMBL" id="NWUJ01000013">
    <property type="protein sequence ID" value="PFH31856.1"/>
    <property type="molecule type" value="Genomic_DNA"/>
</dbReference>
<feature type="compositionally biased region" description="Low complexity" evidence="1">
    <location>
        <begin position="480"/>
        <end position="492"/>
    </location>
</feature>
<dbReference type="Proteomes" id="UP000224006">
    <property type="component" value="Chromosome XII"/>
</dbReference>
<feature type="compositionally biased region" description="Basic and acidic residues" evidence="1">
    <location>
        <begin position="497"/>
        <end position="507"/>
    </location>
</feature>
<dbReference type="AlphaFoldDB" id="A0A2A9M7I5"/>
<dbReference type="VEuPathDB" id="ToxoDB:BESB_023480"/>
<protein>
    <submittedName>
        <fullName evidence="2">Uncharacterized protein</fullName>
    </submittedName>
</protein>
<accession>A0A2A9M7I5</accession>